<sequence length="43" mass="5135">MVFKLVLNEVNGKTLDHDDSSVKHKKFLLARFFTIRYIVYGKY</sequence>
<dbReference type="RefSeq" id="WP_269318819.1">
    <property type="nucleotide sequence ID" value="NZ_AZIT01000001.1"/>
</dbReference>
<evidence type="ECO:0000313" key="2">
    <source>
        <dbReference type="EMBL" id="ETZ18035.1"/>
    </source>
</evidence>
<accession>W6THM6</accession>
<dbReference type="AlphaFoldDB" id="W6THM6"/>
<dbReference type="EMBL" id="AZIT01000065">
    <property type="protein sequence ID" value="ETZ17316.1"/>
    <property type="molecule type" value="Genomic_DNA"/>
</dbReference>
<proteinExistence type="predicted"/>
<dbReference type="PATRIC" id="fig|1432657.3.peg.1668"/>
<comment type="caution">
    <text evidence="2">The sequence shown here is derived from an EMBL/GenBank/DDBJ whole genome shotgun (WGS) entry which is preliminary data.</text>
</comment>
<reference evidence="2 3" key="1">
    <citation type="submission" date="2013-12" db="EMBL/GenBank/DDBJ databases">
        <title>Comparative genomics of relapsing fever spirochetes.</title>
        <authorList>
            <person name="Schwan T.G."/>
            <person name="Raffel S.J."/>
            <person name="Porcella S.F."/>
        </authorList>
    </citation>
    <scope>NUCLEOTIDE SEQUENCE [LARGE SCALE GENOMIC DNA]</scope>
    <source>
        <strain evidence="2 3">CR2A</strain>
    </source>
</reference>
<dbReference type="Proteomes" id="UP000019148">
    <property type="component" value="Unassembled WGS sequence"/>
</dbReference>
<name>W6THM6_9SPIR</name>
<gene>
    <name evidence="2" type="ORF">BDCR2A_00008</name>
    <name evidence="1" type="ORF">BDCR2A_01764</name>
</gene>
<evidence type="ECO:0000313" key="3">
    <source>
        <dbReference type="Proteomes" id="UP000019148"/>
    </source>
</evidence>
<organism evidence="2 3">
    <name type="scientific">Borrelia duttonii CR2A</name>
    <dbReference type="NCBI Taxonomy" id="1432657"/>
    <lineage>
        <taxon>Bacteria</taxon>
        <taxon>Pseudomonadati</taxon>
        <taxon>Spirochaetota</taxon>
        <taxon>Spirochaetia</taxon>
        <taxon>Spirochaetales</taxon>
        <taxon>Borreliaceae</taxon>
        <taxon>Borrelia</taxon>
    </lineage>
</organism>
<evidence type="ECO:0000313" key="1">
    <source>
        <dbReference type="EMBL" id="ETZ17316.1"/>
    </source>
</evidence>
<protein>
    <submittedName>
        <fullName evidence="2">Uncharacterized protein</fullName>
    </submittedName>
</protein>
<dbReference type="EMBL" id="AZIT01000001">
    <property type="protein sequence ID" value="ETZ18035.1"/>
    <property type="molecule type" value="Genomic_DNA"/>
</dbReference>